<dbReference type="InterPro" id="IPR011990">
    <property type="entry name" value="TPR-like_helical_dom_sf"/>
</dbReference>
<dbReference type="RefSeq" id="WP_006001830.1">
    <property type="nucleotide sequence ID" value="NZ_AAEW02000015.1"/>
</dbReference>
<reference evidence="1" key="1">
    <citation type="submission" date="2006-05" db="EMBL/GenBank/DDBJ databases">
        <title>Annotation of the draft genome assembly of Desulfuromonas acetoxidans DSM 684.</title>
        <authorList>
            <consortium name="US DOE Joint Genome Institute (JGI-ORNL)"/>
            <person name="Larimer F."/>
            <person name="Land M."/>
            <person name="Hauser L."/>
        </authorList>
    </citation>
    <scope>NUCLEOTIDE SEQUENCE [LARGE SCALE GENOMIC DNA]</scope>
    <source>
        <strain evidence="1">DSM 684</strain>
    </source>
</reference>
<dbReference type="PANTHER" id="PTHR43628">
    <property type="entry name" value="ACTIVATOR OF C KINASE PROTEIN 1-RELATED"/>
    <property type="match status" value="1"/>
</dbReference>
<keyword evidence="2" id="KW-1185">Reference proteome</keyword>
<dbReference type="Proteomes" id="UP000005695">
    <property type="component" value="Unassembled WGS sequence"/>
</dbReference>
<sequence>MKQRFSTLIGVVILLIITMQPTAQCEELKGKITNVSGNAIHISLEQKLLPQLGDKVTVFESVPGIGLIPLEGTWTISTATPDHVVATGATKSTPFVDQVVSVNSPQPQHEDPSYTKADTLYQQGLAYFEGNDDITQDLAKAFDLFSQAAHLGHAKAQFKVGYCYYFAKHVAKNPALAAQWFQKSANQGYAPAQANMGSLYSKGIGVPRDPTMAFEWFKKAADQGHPRGQNGLGHLYQTGKGVKKNHQLAFSWIRKAALQNLKDAQYNLGLYYYSGWGIEKDLSEGTKWYRKAAEQGDVKGMRKMGAAYYWGHGVAQDYRQALSWYRKAAAQKDLPSYYALGRLYKEGKGVNRNTTTAYNWYLKAAEQGHGDSQFQVASALFNGRGVAKDRRQAYQWYKKAAEQGDRYAQFSVGLYYESGLGGIPESRQDALTWYRKAADQGHEKARQKVAELTPDPIPQQAQQYLQQLQSTDGRTQQRAAKELYQSTYKNNRAVLDQVKELLLSGCTTNLRDGHHIDAMAWLCNILGTSGDPRYRQPLLDILKTRTHKKIKKYAQSNARKLGR</sequence>
<comment type="caution">
    <text evidence="1">The sequence shown here is derived from an EMBL/GenBank/DDBJ whole genome shotgun (WGS) entry which is preliminary data.</text>
</comment>
<protein>
    <submittedName>
        <fullName evidence="1">Sel1</fullName>
    </submittedName>
</protein>
<dbReference type="InterPro" id="IPR006597">
    <property type="entry name" value="Sel1-like"/>
</dbReference>
<accession>Q1JXI7</accession>
<dbReference type="EMBL" id="AAEW02000015">
    <property type="protein sequence ID" value="EAT14975.1"/>
    <property type="molecule type" value="Genomic_DNA"/>
</dbReference>
<gene>
    <name evidence="1" type="ORF">Dace_0753</name>
</gene>
<dbReference type="PANTHER" id="PTHR43628:SF1">
    <property type="entry name" value="CHITIN SYNTHASE REGULATORY FACTOR 2-RELATED"/>
    <property type="match status" value="1"/>
</dbReference>
<evidence type="ECO:0000313" key="1">
    <source>
        <dbReference type="EMBL" id="EAT14975.1"/>
    </source>
</evidence>
<dbReference type="Gene3D" id="1.25.40.10">
    <property type="entry name" value="Tetratricopeptide repeat domain"/>
    <property type="match status" value="1"/>
</dbReference>
<dbReference type="OrthoDB" id="5460358at2"/>
<dbReference type="SUPFAM" id="SSF81901">
    <property type="entry name" value="HCP-like"/>
    <property type="match status" value="2"/>
</dbReference>
<dbReference type="Pfam" id="PF08238">
    <property type="entry name" value="Sel1"/>
    <property type="match status" value="9"/>
</dbReference>
<dbReference type="SMART" id="SM00671">
    <property type="entry name" value="SEL1"/>
    <property type="match status" value="9"/>
</dbReference>
<proteinExistence type="predicted"/>
<reference evidence="1" key="2">
    <citation type="submission" date="2006-05" db="EMBL/GenBank/DDBJ databases">
        <title>Sequencing of the draft genome and assembly of Desulfuromonas acetoxidans DSM 684.</title>
        <authorList>
            <consortium name="US DOE Joint Genome Institute (JGI-PGF)"/>
            <person name="Copeland A."/>
            <person name="Lucas S."/>
            <person name="Lapidus A."/>
            <person name="Barry K."/>
            <person name="Detter J.C."/>
            <person name="Glavina del Rio T."/>
            <person name="Hammon N."/>
            <person name="Israni S."/>
            <person name="Dalin E."/>
            <person name="Tice H."/>
            <person name="Bruce D."/>
            <person name="Pitluck S."/>
            <person name="Richardson P."/>
        </authorList>
    </citation>
    <scope>NUCLEOTIDE SEQUENCE [LARGE SCALE GENOMIC DNA]</scope>
    <source>
        <strain evidence="1">DSM 684</strain>
    </source>
</reference>
<dbReference type="InterPro" id="IPR052945">
    <property type="entry name" value="Mitotic_Regulator"/>
</dbReference>
<organism evidence="1 2">
    <name type="scientific">Desulfuromonas acetoxidans (strain DSM 684 / 11070)</name>
    <dbReference type="NCBI Taxonomy" id="281689"/>
    <lineage>
        <taxon>Bacteria</taxon>
        <taxon>Pseudomonadati</taxon>
        <taxon>Thermodesulfobacteriota</taxon>
        <taxon>Desulfuromonadia</taxon>
        <taxon>Desulfuromonadales</taxon>
        <taxon>Desulfuromonadaceae</taxon>
        <taxon>Desulfuromonas</taxon>
    </lineage>
</organism>
<evidence type="ECO:0000313" key="2">
    <source>
        <dbReference type="Proteomes" id="UP000005695"/>
    </source>
</evidence>
<name>Q1JXI7_DESA6</name>
<dbReference type="AlphaFoldDB" id="Q1JXI7"/>